<dbReference type="Pfam" id="PF12279">
    <property type="entry name" value="DUF3619"/>
    <property type="match status" value="1"/>
</dbReference>
<dbReference type="RefSeq" id="WP_041099925.1">
    <property type="nucleotide sequence ID" value="NZ_AP012547.1"/>
</dbReference>
<reference evidence="1 2" key="1">
    <citation type="journal article" date="2014" name="Syst. Appl. Microbiol.">
        <title>Complete genomes of freshwater sulfur oxidizers Sulfuricella denitrificans skB26 and Sulfuritalea hydrogenivorans sk43H: genetic insights into the sulfur oxidation pathway of betaproteobacteria.</title>
        <authorList>
            <person name="Watanabe T."/>
            <person name="Kojima H."/>
            <person name="Fukui M."/>
        </authorList>
    </citation>
    <scope>NUCLEOTIDE SEQUENCE [LARGE SCALE GENOMIC DNA]</scope>
    <source>
        <strain evidence="1">DSM22779</strain>
    </source>
</reference>
<dbReference type="STRING" id="1223802.SUTH_02706"/>
<dbReference type="EMBL" id="AP012547">
    <property type="protein sequence ID" value="BAO30485.1"/>
    <property type="molecule type" value="Genomic_DNA"/>
</dbReference>
<organism evidence="1 2">
    <name type="scientific">Sulfuritalea hydrogenivorans sk43H</name>
    <dbReference type="NCBI Taxonomy" id="1223802"/>
    <lineage>
        <taxon>Bacteria</taxon>
        <taxon>Pseudomonadati</taxon>
        <taxon>Pseudomonadota</taxon>
        <taxon>Betaproteobacteria</taxon>
        <taxon>Nitrosomonadales</taxon>
        <taxon>Sterolibacteriaceae</taxon>
        <taxon>Sulfuritalea</taxon>
    </lineage>
</organism>
<dbReference type="KEGG" id="shd:SUTH_02706"/>
<dbReference type="InterPro" id="IPR022064">
    <property type="entry name" value="DUF3619"/>
</dbReference>
<proteinExistence type="predicted"/>
<dbReference type="AlphaFoldDB" id="W0SHW7"/>
<dbReference type="HOGENOM" id="CLU_131372_0_0_4"/>
<dbReference type="Proteomes" id="UP000031637">
    <property type="component" value="Chromosome"/>
</dbReference>
<name>W0SHW7_9PROT</name>
<evidence type="ECO:0000313" key="1">
    <source>
        <dbReference type="EMBL" id="BAO30485.1"/>
    </source>
</evidence>
<gene>
    <name evidence="1" type="ORF">SUTH_02706</name>
</gene>
<protein>
    <submittedName>
        <fullName evidence="1">Uncharacterized protein</fullName>
    </submittedName>
</protein>
<accession>W0SHW7</accession>
<dbReference type="OrthoDB" id="8562153at2"/>
<keyword evidence="2" id="KW-1185">Reference proteome</keyword>
<sequence>MNEDTEFGYKTRQILNQGLDTLDKKVTGRLHEARQTALSSQRVAVRGLRLAGIGHNIEMLVFPSARSLLAVMALSVGIMGTYYWNAFQQSQEFEEIDSALLADELPPSAYLDRGFHVWLERASDSSSQ</sequence>
<evidence type="ECO:0000313" key="2">
    <source>
        <dbReference type="Proteomes" id="UP000031637"/>
    </source>
</evidence>